<keyword evidence="1" id="KW-0732">Signal</keyword>
<evidence type="ECO:0000313" key="3">
    <source>
        <dbReference type="Proteomes" id="UP001205906"/>
    </source>
</evidence>
<dbReference type="Proteomes" id="UP001205906">
    <property type="component" value="Unassembled WGS sequence"/>
</dbReference>
<sequence length="232" mass="24925">MTSRAILARLIQGAALVSLGLLAGCETNRDSVVVGSIPDDYRTNHPIVIKERDQVLDLPVGASEHGMTDVQRVRFDGFIANYDRKSAPVLTVMAPAGGLNHVAAAQAARELGYRAQKRGVPPGRIAVTSYSAPSADSAPPIRIVYAAMRAGVEKCGRWPADLNSNLENKHYANFGCASQNNLAMQVANPADLLGPRQPSEIDAENRSEVIEAYRKREISGELTGSSEVDINF</sequence>
<accession>A0ABT1CAC3</accession>
<dbReference type="RefSeq" id="WP_252821024.1">
    <property type="nucleotide sequence ID" value="NZ_JAMXQS010000008.1"/>
</dbReference>
<dbReference type="EMBL" id="JAMXQS010000008">
    <property type="protein sequence ID" value="MCO6051443.1"/>
    <property type="molecule type" value="Genomic_DNA"/>
</dbReference>
<dbReference type="InterPro" id="IPR019027">
    <property type="entry name" value="Pilus_biogenesis_CpaD-related"/>
</dbReference>
<name>A0ABT1CAC3_9HYPH</name>
<dbReference type="InterPro" id="IPR013361">
    <property type="entry name" value="Pilus_CpaD"/>
</dbReference>
<dbReference type="Pfam" id="PF09476">
    <property type="entry name" value="Pilus_CpaD"/>
    <property type="match status" value="1"/>
</dbReference>
<keyword evidence="3" id="KW-1185">Reference proteome</keyword>
<organism evidence="2 3">
    <name type="scientific">Mesorhizobium liriopis</name>
    <dbReference type="NCBI Taxonomy" id="2953882"/>
    <lineage>
        <taxon>Bacteria</taxon>
        <taxon>Pseudomonadati</taxon>
        <taxon>Pseudomonadota</taxon>
        <taxon>Alphaproteobacteria</taxon>
        <taxon>Hyphomicrobiales</taxon>
        <taxon>Phyllobacteriaceae</taxon>
        <taxon>Mesorhizobium</taxon>
    </lineage>
</organism>
<feature type="chain" id="PRO_5046113360" evidence="1">
    <location>
        <begin position="24"/>
        <end position="232"/>
    </location>
</feature>
<proteinExistence type="predicted"/>
<dbReference type="PROSITE" id="PS51257">
    <property type="entry name" value="PROKAR_LIPOPROTEIN"/>
    <property type="match status" value="1"/>
</dbReference>
<comment type="caution">
    <text evidence="2">The sequence shown here is derived from an EMBL/GenBank/DDBJ whole genome shotgun (WGS) entry which is preliminary data.</text>
</comment>
<gene>
    <name evidence="2" type="ORF">NGM99_16785</name>
</gene>
<keyword evidence="2" id="KW-0449">Lipoprotein</keyword>
<protein>
    <submittedName>
        <fullName evidence="2">CpaD family pilus assembly lipoprotein</fullName>
    </submittedName>
</protein>
<evidence type="ECO:0000256" key="1">
    <source>
        <dbReference type="SAM" id="SignalP"/>
    </source>
</evidence>
<reference evidence="2 3" key="1">
    <citation type="submission" date="2022-06" db="EMBL/GenBank/DDBJ databases">
        <title>Mesorhizobium sp. strain RP14 Genome sequencing and assembly.</title>
        <authorList>
            <person name="Kim I."/>
        </authorList>
    </citation>
    <scope>NUCLEOTIDE SEQUENCE [LARGE SCALE GENOMIC DNA]</scope>
    <source>
        <strain evidence="3">RP14(2022)</strain>
    </source>
</reference>
<feature type="signal peptide" evidence="1">
    <location>
        <begin position="1"/>
        <end position="23"/>
    </location>
</feature>
<dbReference type="NCBIfam" id="TIGR02522">
    <property type="entry name" value="pilus_cpaD"/>
    <property type="match status" value="1"/>
</dbReference>
<evidence type="ECO:0000313" key="2">
    <source>
        <dbReference type="EMBL" id="MCO6051443.1"/>
    </source>
</evidence>